<keyword evidence="1" id="KW-0560">Oxidoreductase</keyword>
<evidence type="ECO:0000313" key="3">
    <source>
        <dbReference type="EMBL" id="MCP2311635.1"/>
    </source>
</evidence>
<evidence type="ECO:0000313" key="4">
    <source>
        <dbReference type="Proteomes" id="UP001206483"/>
    </source>
</evidence>
<evidence type="ECO:0000256" key="1">
    <source>
        <dbReference type="ARBA" id="ARBA00023002"/>
    </source>
</evidence>
<protein>
    <submittedName>
        <fullName evidence="3">Flavin reductase (DIM6/NTAB) family NADH-FMN oxidoreductase RutF</fullName>
    </submittedName>
</protein>
<dbReference type="EMBL" id="JAMZDX010000004">
    <property type="protein sequence ID" value="MCP2311635.1"/>
    <property type="molecule type" value="Genomic_DNA"/>
</dbReference>
<proteinExistence type="predicted"/>
<dbReference type="Gene3D" id="2.30.110.10">
    <property type="entry name" value="Electron Transport, Fmn-binding Protein, Chain A"/>
    <property type="match status" value="1"/>
</dbReference>
<dbReference type="PANTHER" id="PTHR30466">
    <property type="entry name" value="FLAVIN REDUCTASE"/>
    <property type="match status" value="1"/>
</dbReference>
<feature type="domain" description="Flavin reductase like" evidence="2">
    <location>
        <begin position="10"/>
        <end position="145"/>
    </location>
</feature>
<dbReference type="InterPro" id="IPR050268">
    <property type="entry name" value="NADH-dep_flavin_reductase"/>
</dbReference>
<sequence length="160" mass="17218">MDPDGFDAFTALLDYPVYLVTTASHGERAGCLVGFAGQCSIDPPRFTAWISRTNRTHRIAAEAEFAAVHLVADRRLAELFGARTGDEVDKFADVPWTPGAGGVPVLGGAPAWFVGRILDRAAWGDHTAHLLEPTDAHRSPGRHRVLSLRDVSTLDPGHPA</sequence>
<accession>A0ABT1J2H3</accession>
<dbReference type="InterPro" id="IPR012349">
    <property type="entry name" value="Split_barrel_FMN-bd"/>
</dbReference>
<name>A0ABT1J2H3_9ACTN</name>
<dbReference type="Proteomes" id="UP001206483">
    <property type="component" value="Unassembled WGS sequence"/>
</dbReference>
<dbReference type="SMART" id="SM00903">
    <property type="entry name" value="Flavin_Reduct"/>
    <property type="match status" value="1"/>
</dbReference>
<organism evidence="3 4">
    <name type="scientific">Kitasatospora paracochleata</name>
    <dbReference type="NCBI Taxonomy" id="58354"/>
    <lineage>
        <taxon>Bacteria</taxon>
        <taxon>Bacillati</taxon>
        <taxon>Actinomycetota</taxon>
        <taxon>Actinomycetes</taxon>
        <taxon>Kitasatosporales</taxon>
        <taxon>Streptomycetaceae</taxon>
        <taxon>Kitasatospora</taxon>
    </lineage>
</organism>
<gene>
    <name evidence="3" type="ORF">FHR36_004798</name>
</gene>
<evidence type="ECO:0000259" key="2">
    <source>
        <dbReference type="SMART" id="SM00903"/>
    </source>
</evidence>
<dbReference type="PANTHER" id="PTHR30466:SF15">
    <property type="entry name" value="POSSIBLE OXIDOREDUCTASE"/>
    <property type="match status" value="1"/>
</dbReference>
<dbReference type="RefSeq" id="WP_253800217.1">
    <property type="nucleotide sequence ID" value="NZ_BAAAUB010000002.1"/>
</dbReference>
<dbReference type="Pfam" id="PF01613">
    <property type="entry name" value="Flavin_Reduct"/>
    <property type="match status" value="1"/>
</dbReference>
<keyword evidence="4" id="KW-1185">Reference proteome</keyword>
<reference evidence="3 4" key="1">
    <citation type="submission" date="2022-06" db="EMBL/GenBank/DDBJ databases">
        <title>Sequencing the genomes of 1000 actinobacteria strains.</title>
        <authorList>
            <person name="Klenk H.-P."/>
        </authorList>
    </citation>
    <scope>NUCLEOTIDE SEQUENCE [LARGE SCALE GENOMIC DNA]</scope>
    <source>
        <strain evidence="3 4">DSM 41656</strain>
    </source>
</reference>
<comment type="caution">
    <text evidence="3">The sequence shown here is derived from an EMBL/GenBank/DDBJ whole genome shotgun (WGS) entry which is preliminary data.</text>
</comment>
<dbReference type="SUPFAM" id="SSF50475">
    <property type="entry name" value="FMN-binding split barrel"/>
    <property type="match status" value="1"/>
</dbReference>
<dbReference type="InterPro" id="IPR002563">
    <property type="entry name" value="Flavin_Rdtase-like_dom"/>
</dbReference>